<dbReference type="GO" id="GO:0016787">
    <property type="term" value="F:hydrolase activity"/>
    <property type="evidence" value="ECO:0007669"/>
    <property type="project" value="UniProtKB-KW"/>
</dbReference>
<sequence length="298" mass="33651">MTPTFEHFTQTDFTIVATDGFALSATSYEPNEYKATIVIAGATGVPQQFYQRFSRFAADNGYRTVTFDYRGIARSKVARLKGFKASFLDWARLDLAAVIDEIATGETPTFIVGHSFGGHAFGLLPNHYKISGMYVFATGAGWRGWMTRRESMRVNLLWNAILPTLTFFKGYTPMSMLGMGEDLPYGVYKRWRQWCKYPHYFFDDPSVSEEMQEKFAQIKVPIVAANAVDDLWALPKSRDAFMQGYTNADLTLLDIPLTASLPKIGHMGYFRASAQPLWENVLSWIETTMTPSLDVTLP</sequence>
<dbReference type="InterPro" id="IPR017208">
    <property type="entry name" value="UCP037442_abhydr"/>
</dbReference>
<dbReference type="Pfam" id="PF12697">
    <property type="entry name" value="Abhydrolase_6"/>
    <property type="match status" value="1"/>
</dbReference>
<dbReference type="Proteomes" id="UP000255230">
    <property type="component" value="Unassembled WGS sequence"/>
</dbReference>
<dbReference type="InterPro" id="IPR000073">
    <property type="entry name" value="AB_hydrolase_1"/>
</dbReference>
<evidence type="ECO:0000313" key="3">
    <source>
        <dbReference type="Proteomes" id="UP000255230"/>
    </source>
</evidence>
<keyword evidence="3" id="KW-1185">Reference proteome</keyword>
<dbReference type="GeneID" id="35777525"/>
<name>A0A378QC04_FAUOS</name>
<dbReference type="Gene3D" id="3.40.50.1820">
    <property type="entry name" value="alpha/beta hydrolase"/>
    <property type="match status" value="1"/>
</dbReference>
<dbReference type="EMBL" id="UGPY01000001">
    <property type="protein sequence ID" value="STY96737.1"/>
    <property type="molecule type" value="Genomic_DNA"/>
</dbReference>
<dbReference type="AlphaFoldDB" id="A0A378QC04"/>
<dbReference type="RefSeq" id="WP_062332034.1">
    <property type="nucleotide sequence ID" value="NZ_CBCRZU010000015.1"/>
</dbReference>
<evidence type="ECO:0000313" key="2">
    <source>
        <dbReference type="EMBL" id="STY96737.1"/>
    </source>
</evidence>
<proteinExistence type="predicted"/>
<protein>
    <submittedName>
        <fullName evidence="2">Predicted hydrolase of the alpha/beta-hydrolase fold</fullName>
    </submittedName>
</protein>
<evidence type="ECO:0000259" key="1">
    <source>
        <dbReference type="Pfam" id="PF12697"/>
    </source>
</evidence>
<gene>
    <name evidence="2" type="ORF">NCTC10465_00503</name>
</gene>
<accession>A0A378QC04</accession>
<organism evidence="2 3">
    <name type="scientific">Faucicola osloensis</name>
    <name type="common">Moraxella osloensis</name>
    <dbReference type="NCBI Taxonomy" id="34062"/>
    <lineage>
        <taxon>Bacteria</taxon>
        <taxon>Pseudomonadati</taxon>
        <taxon>Pseudomonadota</taxon>
        <taxon>Gammaproteobacteria</taxon>
        <taxon>Moraxellales</taxon>
        <taxon>Moraxellaceae</taxon>
        <taxon>Faucicola</taxon>
    </lineage>
</organism>
<reference evidence="2 3" key="1">
    <citation type="submission" date="2018-06" db="EMBL/GenBank/DDBJ databases">
        <authorList>
            <consortium name="Pathogen Informatics"/>
            <person name="Doyle S."/>
        </authorList>
    </citation>
    <scope>NUCLEOTIDE SEQUENCE [LARGE SCALE GENOMIC DNA]</scope>
    <source>
        <strain evidence="2 3">NCTC10465</strain>
    </source>
</reference>
<feature type="domain" description="AB hydrolase-1" evidence="1">
    <location>
        <begin position="41"/>
        <end position="235"/>
    </location>
</feature>
<dbReference type="PIRSF" id="PIRSF037442">
    <property type="entry name" value="UCP037442_abhydr"/>
    <property type="match status" value="1"/>
</dbReference>
<dbReference type="InterPro" id="IPR029058">
    <property type="entry name" value="AB_hydrolase_fold"/>
</dbReference>
<dbReference type="KEGG" id="mos:AXE82_04815"/>
<dbReference type="SUPFAM" id="SSF53474">
    <property type="entry name" value="alpha/beta-Hydrolases"/>
    <property type="match status" value="1"/>
</dbReference>
<keyword evidence="2" id="KW-0378">Hydrolase</keyword>